<proteinExistence type="predicted"/>
<sequence>MKFLSTLLIAISFFVFPVNGLLAQPAAVTPLVLPLKKSVISFEWQGDSVLSKWEAHAAMVIPVKLKDCPRTFYMQFDLGAPSSLFYKNKLDAIRAKYPGAIPLIDKGSRISAYHFWVDGTPVLAHEILVKQFDSSVIDWKEGREIIGTIGADLIDHRGVALDYPGKKIHILPTVSRELKQKRSFSNFTYVNNSVLLPAIINGKETLLFFDTGSSMFELLTNKVTCLQLATTGAKPAQHQVKSWDRTLTANTYASSASINIANTKLSLQSVTYIEGSSTSQVERMLKAGIGGMTGNKLFLHHVLILDTKNQQFAMLPSLKKSDLK</sequence>
<protein>
    <recommendedName>
        <fullName evidence="3">Aspartyl protease</fullName>
    </recommendedName>
</protein>
<dbReference type="EMBL" id="CP139960">
    <property type="protein sequence ID" value="WQD40486.1"/>
    <property type="molecule type" value="Genomic_DNA"/>
</dbReference>
<organism evidence="1 2">
    <name type="scientific">Niabella yanshanensis</name>
    <dbReference type="NCBI Taxonomy" id="577386"/>
    <lineage>
        <taxon>Bacteria</taxon>
        <taxon>Pseudomonadati</taxon>
        <taxon>Bacteroidota</taxon>
        <taxon>Chitinophagia</taxon>
        <taxon>Chitinophagales</taxon>
        <taxon>Chitinophagaceae</taxon>
        <taxon>Niabella</taxon>
    </lineage>
</organism>
<keyword evidence="2" id="KW-1185">Reference proteome</keyword>
<dbReference type="Proteomes" id="UP001325680">
    <property type="component" value="Chromosome"/>
</dbReference>
<name>A0ABZ0WBE5_9BACT</name>
<dbReference type="RefSeq" id="WP_162817955.1">
    <property type="nucleotide sequence ID" value="NZ_CP139960.1"/>
</dbReference>
<accession>A0ABZ0WBE5</accession>
<evidence type="ECO:0000313" key="2">
    <source>
        <dbReference type="Proteomes" id="UP001325680"/>
    </source>
</evidence>
<reference evidence="1 2" key="1">
    <citation type="submission" date="2023-12" db="EMBL/GenBank/DDBJ databases">
        <title>Genome sequencing and assembly of bacterial species from a model synthetic community.</title>
        <authorList>
            <person name="Hogle S.L."/>
        </authorList>
    </citation>
    <scope>NUCLEOTIDE SEQUENCE [LARGE SCALE GENOMIC DNA]</scope>
    <source>
        <strain evidence="1 2">HAMBI_3031</strain>
    </source>
</reference>
<evidence type="ECO:0008006" key="3">
    <source>
        <dbReference type="Google" id="ProtNLM"/>
    </source>
</evidence>
<evidence type="ECO:0000313" key="1">
    <source>
        <dbReference type="EMBL" id="WQD40486.1"/>
    </source>
</evidence>
<gene>
    <name evidence="1" type="ORF">U0035_10035</name>
</gene>